<dbReference type="Gene3D" id="1.10.630.10">
    <property type="entry name" value="Cytochrome P450"/>
    <property type="match status" value="1"/>
</dbReference>
<comment type="caution">
    <text evidence="2">The sequence shown here is derived from an EMBL/GenBank/DDBJ whole genome shotgun (WGS) entry which is preliminary data.</text>
</comment>
<comment type="similarity">
    <text evidence="1">Belongs to the cytochrome P450 family.</text>
</comment>
<name>A0ABD0PKI8_CIRMR</name>
<dbReference type="InterPro" id="IPR036396">
    <property type="entry name" value="Cyt_P450_sf"/>
</dbReference>
<feature type="non-terminal residue" evidence="2">
    <location>
        <position position="1"/>
    </location>
</feature>
<accession>A0ABD0PKI8</accession>
<evidence type="ECO:0000256" key="1">
    <source>
        <dbReference type="ARBA" id="ARBA00010617"/>
    </source>
</evidence>
<protein>
    <submittedName>
        <fullName evidence="2">Uncharacterized protein</fullName>
    </submittedName>
</protein>
<dbReference type="Pfam" id="PF00067">
    <property type="entry name" value="p450"/>
    <property type="match status" value="1"/>
</dbReference>
<evidence type="ECO:0000313" key="3">
    <source>
        <dbReference type="Proteomes" id="UP001529510"/>
    </source>
</evidence>
<dbReference type="AlphaFoldDB" id="A0ABD0PKI8"/>
<proteinExistence type="inferred from homology"/>
<dbReference type="EMBL" id="JAMKFB020000015">
    <property type="protein sequence ID" value="KAL0174578.1"/>
    <property type="molecule type" value="Genomic_DNA"/>
</dbReference>
<dbReference type="InterPro" id="IPR001128">
    <property type="entry name" value="Cyt_P450"/>
</dbReference>
<dbReference type="Proteomes" id="UP001529510">
    <property type="component" value="Unassembled WGS sequence"/>
</dbReference>
<reference evidence="2 3" key="1">
    <citation type="submission" date="2024-05" db="EMBL/GenBank/DDBJ databases">
        <title>Genome sequencing and assembly of Indian major carp, Cirrhinus mrigala (Hamilton, 1822).</title>
        <authorList>
            <person name="Mohindra V."/>
            <person name="Chowdhury L.M."/>
            <person name="Lal K."/>
            <person name="Jena J.K."/>
        </authorList>
    </citation>
    <scope>NUCLEOTIDE SEQUENCE [LARGE SCALE GENOMIC DNA]</scope>
    <source>
        <strain evidence="2">CM1030</strain>
        <tissue evidence="2">Blood</tissue>
    </source>
</reference>
<evidence type="ECO:0000313" key="2">
    <source>
        <dbReference type="EMBL" id="KAL0174578.1"/>
    </source>
</evidence>
<dbReference type="SUPFAM" id="SSF48264">
    <property type="entry name" value="Cytochrome P450"/>
    <property type="match status" value="1"/>
</dbReference>
<feature type="non-terminal residue" evidence="2">
    <location>
        <position position="52"/>
    </location>
</feature>
<sequence length="52" mass="5760">EKYGSVVTIWLANTPVVIISGYQALKETMIGLGEEFSGRAIYPLLMKSTYGY</sequence>
<organism evidence="2 3">
    <name type="scientific">Cirrhinus mrigala</name>
    <name type="common">Mrigala</name>
    <dbReference type="NCBI Taxonomy" id="683832"/>
    <lineage>
        <taxon>Eukaryota</taxon>
        <taxon>Metazoa</taxon>
        <taxon>Chordata</taxon>
        <taxon>Craniata</taxon>
        <taxon>Vertebrata</taxon>
        <taxon>Euteleostomi</taxon>
        <taxon>Actinopterygii</taxon>
        <taxon>Neopterygii</taxon>
        <taxon>Teleostei</taxon>
        <taxon>Ostariophysi</taxon>
        <taxon>Cypriniformes</taxon>
        <taxon>Cyprinidae</taxon>
        <taxon>Labeoninae</taxon>
        <taxon>Labeonini</taxon>
        <taxon>Cirrhinus</taxon>
    </lineage>
</organism>
<keyword evidence="3" id="KW-1185">Reference proteome</keyword>
<gene>
    <name evidence="2" type="ORF">M9458_030546</name>
</gene>